<dbReference type="EMBL" id="JAWDGP010003890">
    <property type="protein sequence ID" value="KAK3769762.1"/>
    <property type="molecule type" value="Genomic_DNA"/>
</dbReference>
<keyword evidence="2" id="KW-1185">Reference proteome</keyword>
<sequence>MMNQDKLPLLRLTPFWQLFDQQEVVGVKRSAQCNTSFSVVFYSVKAFRVKLSNSFDKKPFNRAVLVLDQSMLGSKAPVVNKGFVKRDLCRDVFSHGCLGIRFRYCLNSCQLLIAKSCWTFHDTQAALMTSRIIEYCAIAAILRFPHSVSQYQITDNENPCTTQTKQKKKQSSENAVERNHPVLILYMIREYESKLRKVWEGPVQFSIFPYASKPSASFLPGHQSKKKRSALLEVEETCHKSIGTGKKYKTCLSSGVTDWNVVFFFLPVPPIMKMINREKRETDRIKWSLHRRELLG</sequence>
<comment type="caution">
    <text evidence="1">The sequence shown here is derived from an EMBL/GenBank/DDBJ whole genome shotgun (WGS) entry which is preliminary data.</text>
</comment>
<protein>
    <submittedName>
        <fullName evidence="1">Uncharacterized protein</fullName>
    </submittedName>
</protein>
<organism evidence="1 2">
    <name type="scientific">Elysia crispata</name>
    <name type="common">lettuce slug</name>
    <dbReference type="NCBI Taxonomy" id="231223"/>
    <lineage>
        <taxon>Eukaryota</taxon>
        <taxon>Metazoa</taxon>
        <taxon>Spiralia</taxon>
        <taxon>Lophotrochozoa</taxon>
        <taxon>Mollusca</taxon>
        <taxon>Gastropoda</taxon>
        <taxon>Heterobranchia</taxon>
        <taxon>Euthyneura</taxon>
        <taxon>Panpulmonata</taxon>
        <taxon>Sacoglossa</taxon>
        <taxon>Placobranchoidea</taxon>
        <taxon>Plakobranchidae</taxon>
        <taxon>Elysia</taxon>
    </lineage>
</organism>
<proteinExistence type="predicted"/>
<reference evidence="1" key="1">
    <citation type="journal article" date="2023" name="G3 (Bethesda)">
        <title>A reference genome for the long-term kleptoplast-retaining sea slug Elysia crispata morphotype clarki.</title>
        <authorList>
            <person name="Eastman K.E."/>
            <person name="Pendleton A.L."/>
            <person name="Shaikh M.A."/>
            <person name="Suttiyut T."/>
            <person name="Ogas R."/>
            <person name="Tomko P."/>
            <person name="Gavelis G."/>
            <person name="Widhalm J.R."/>
            <person name="Wisecaver J.H."/>
        </authorList>
    </citation>
    <scope>NUCLEOTIDE SEQUENCE</scope>
    <source>
        <strain evidence="1">ECLA1</strain>
    </source>
</reference>
<dbReference type="Proteomes" id="UP001283361">
    <property type="component" value="Unassembled WGS sequence"/>
</dbReference>
<gene>
    <name evidence="1" type="ORF">RRG08_046867</name>
</gene>
<dbReference type="AlphaFoldDB" id="A0AAE0ZI47"/>
<evidence type="ECO:0000313" key="1">
    <source>
        <dbReference type="EMBL" id="KAK3769762.1"/>
    </source>
</evidence>
<name>A0AAE0ZI47_9GAST</name>
<accession>A0AAE0ZI47</accession>
<evidence type="ECO:0000313" key="2">
    <source>
        <dbReference type="Proteomes" id="UP001283361"/>
    </source>
</evidence>